<evidence type="ECO:0000256" key="5">
    <source>
        <dbReference type="SAM" id="MobiDB-lite"/>
    </source>
</evidence>
<evidence type="ECO:0000313" key="7">
    <source>
        <dbReference type="EMBL" id="RFD18454.1"/>
    </source>
</evidence>
<keyword evidence="8" id="KW-1185">Reference proteome</keyword>
<proteinExistence type="inferred from homology"/>
<accession>A0A371YW57</accession>
<feature type="coiled-coil region" evidence="4">
    <location>
        <begin position="161"/>
        <end position="188"/>
    </location>
</feature>
<gene>
    <name evidence="7" type="ORF">DY926_16600</name>
</gene>
<comment type="similarity">
    <text evidence="1">Belongs to the type-I restriction system S methylase family.</text>
</comment>
<name>A0A371YW57_9PROT</name>
<dbReference type="CDD" id="cd17515">
    <property type="entry name" value="RMtype1_S_MjaORF132P_Sau1132ORF3780P-TRD1-CR1_like"/>
    <property type="match status" value="1"/>
</dbReference>
<dbReference type="PANTHER" id="PTHR43140:SF1">
    <property type="entry name" value="TYPE I RESTRICTION ENZYME ECOKI SPECIFICITY SUBUNIT"/>
    <property type="match status" value="1"/>
</dbReference>
<dbReference type="Proteomes" id="UP000262371">
    <property type="component" value="Unassembled WGS sequence"/>
</dbReference>
<feature type="compositionally biased region" description="Basic residues" evidence="5">
    <location>
        <begin position="448"/>
        <end position="457"/>
    </location>
</feature>
<dbReference type="Gene3D" id="3.90.220.20">
    <property type="entry name" value="DNA methylase specificity domains"/>
    <property type="match status" value="2"/>
</dbReference>
<keyword evidence="4" id="KW-0175">Coiled coil</keyword>
<evidence type="ECO:0000256" key="4">
    <source>
        <dbReference type="SAM" id="Coils"/>
    </source>
</evidence>
<dbReference type="SUPFAM" id="SSF116734">
    <property type="entry name" value="DNA methylase specificity domain"/>
    <property type="match status" value="2"/>
</dbReference>
<dbReference type="InterPro" id="IPR051212">
    <property type="entry name" value="Type-I_RE_S_subunit"/>
</dbReference>
<keyword evidence="2" id="KW-0680">Restriction system</keyword>
<evidence type="ECO:0000256" key="2">
    <source>
        <dbReference type="ARBA" id="ARBA00022747"/>
    </source>
</evidence>
<dbReference type="GO" id="GO:0009307">
    <property type="term" value="P:DNA restriction-modification system"/>
    <property type="evidence" value="ECO:0007669"/>
    <property type="project" value="UniProtKB-KW"/>
</dbReference>
<evidence type="ECO:0000313" key="8">
    <source>
        <dbReference type="Proteomes" id="UP000262371"/>
    </source>
</evidence>
<dbReference type="InterPro" id="IPR000055">
    <property type="entry name" value="Restrct_endonuc_typeI_TRD"/>
</dbReference>
<dbReference type="Pfam" id="PF01420">
    <property type="entry name" value="Methylase_S"/>
    <property type="match status" value="1"/>
</dbReference>
<protein>
    <recommendedName>
        <fullName evidence="6">Type I restriction modification DNA specificity domain-containing protein</fullName>
    </recommendedName>
</protein>
<organism evidence="7 8">
    <name type="scientific">Komagataeibacter melaceti</name>
    <dbReference type="NCBI Taxonomy" id="2766577"/>
    <lineage>
        <taxon>Bacteria</taxon>
        <taxon>Pseudomonadati</taxon>
        <taxon>Pseudomonadota</taxon>
        <taxon>Alphaproteobacteria</taxon>
        <taxon>Acetobacterales</taxon>
        <taxon>Acetobacteraceae</taxon>
        <taxon>Komagataeibacter</taxon>
    </lineage>
</organism>
<dbReference type="InterPro" id="IPR044946">
    <property type="entry name" value="Restrct_endonuc_typeI_TRD_sf"/>
</dbReference>
<feature type="domain" description="Type I restriction modification DNA specificity" evidence="6">
    <location>
        <begin position="4"/>
        <end position="174"/>
    </location>
</feature>
<feature type="region of interest" description="Disordered" evidence="5">
    <location>
        <begin position="426"/>
        <end position="457"/>
    </location>
</feature>
<dbReference type="EMBL" id="QUWV01000226">
    <property type="protein sequence ID" value="RFD18454.1"/>
    <property type="molecule type" value="Genomic_DNA"/>
</dbReference>
<dbReference type="OrthoDB" id="164285at2"/>
<evidence type="ECO:0000256" key="3">
    <source>
        <dbReference type="ARBA" id="ARBA00023125"/>
    </source>
</evidence>
<reference evidence="7 8" key="1">
    <citation type="submission" date="2018-08" db="EMBL/GenBank/DDBJ databases">
        <title>Komagataeibacter sp. AV 382.</title>
        <authorList>
            <person name="Skraban J."/>
            <person name="Trcek J."/>
        </authorList>
    </citation>
    <scope>NUCLEOTIDE SEQUENCE [LARGE SCALE GENOMIC DNA]</scope>
    <source>
        <strain evidence="7 8">AV 382</strain>
    </source>
</reference>
<dbReference type="AlphaFoldDB" id="A0A371YW57"/>
<evidence type="ECO:0000259" key="6">
    <source>
        <dbReference type="Pfam" id="PF01420"/>
    </source>
</evidence>
<dbReference type="PANTHER" id="PTHR43140">
    <property type="entry name" value="TYPE-1 RESTRICTION ENZYME ECOKI SPECIFICITY PROTEIN"/>
    <property type="match status" value="1"/>
</dbReference>
<comment type="caution">
    <text evidence="7">The sequence shown here is derived from an EMBL/GenBank/DDBJ whole genome shotgun (WGS) entry which is preliminary data.</text>
</comment>
<dbReference type="GO" id="GO:0003677">
    <property type="term" value="F:DNA binding"/>
    <property type="evidence" value="ECO:0007669"/>
    <property type="project" value="UniProtKB-KW"/>
</dbReference>
<keyword evidence="3" id="KW-0238">DNA-binding</keyword>
<evidence type="ECO:0000256" key="1">
    <source>
        <dbReference type="ARBA" id="ARBA00010923"/>
    </source>
</evidence>
<sequence>MMLPQGWVEAEASEVGTWGSGGTPKSTEATYYNGNIPWIRSGDLPDQEITKYEIQITEAGLNACAAKWVPTNSVLVALYGATIGKIGITTYPVTTNQAVAFCTPCEAINPRYLAKYFLSIREKLISLAQGGAQPNISQIILKQQIVPLPPLAEQRRIVAKLDSLTARIARTRKKMEHVSNTVSDLKKKILLFAFSGKLSNSEYHHEKCSVEVKSVFQDDQERGQWSETSLPSSWKWVEFNQFFSDVTDSKKKLPANLYMDSGEFPVIDQGKSIIGGYTDRKDLIHTASDPVIIFGDHTRSVKLIHPPFVQGADGVKVLSPSENVCVDYAYYAMLAIEIPDKGYSRHMKFVRRAMWPLPPLPEQNNIVRKINHVFARANLIEKEAKRALSLLERLESALLAKAFRGELVPQDPDDEPASVLLDRVRAERAAAPKPKRGRRQSIQDMPLPRKRQTEKHG</sequence>